<feature type="compositionally biased region" description="Basic and acidic residues" evidence="2">
    <location>
        <begin position="649"/>
        <end position="659"/>
    </location>
</feature>
<dbReference type="PANTHER" id="PTHR48433:SF1">
    <property type="entry name" value="OUTER ENVELOPE PROTEIN 61-LIKE"/>
    <property type="match status" value="1"/>
</dbReference>
<feature type="region of interest" description="Disordered" evidence="2">
    <location>
        <begin position="208"/>
        <end position="248"/>
    </location>
</feature>
<evidence type="ECO:0000259" key="3">
    <source>
        <dbReference type="PROSITE" id="PS50089"/>
    </source>
</evidence>
<feature type="domain" description="RING-type" evidence="3">
    <location>
        <begin position="375"/>
        <end position="415"/>
    </location>
</feature>
<gene>
    <name evidence="4" type="primary">A02p010760.1_BraROA</name>
    <name evidence="4" type="ORF">IGI04_005167</name>
</gene>
<feature type="region of interest" description="Disordered" evidence="2">
    <location>
        <begin position="52"/>
        <end position="86"/>
    </location>
</feature>
<dbReference type="Pfam" id="PF13639">
    <property type="entry name" value="zf-RING_2"/>
    <property type="match status" value="1"/>
</dbReference>
<dbReference type="EMBL" id="JADBGQ010000002">
    <property type="protein sequence ID" value="KAG5408848.1"/>
    <property type="molecule type" value="Genomic_DNA"/>
</dbReference>
<feature type="compositionally biased region" description="Basic and acidic residues" evidence="2">
    <location>
        <begin position="60"/>
        <end position="74"/>
    </location>
</feature>
<dbReference type="SMART" id="SM00184">
    <property type="entry name" value="RING"/>
    <property type="match status" value="1"/>
</dbReference>
<protein>
    <recommendedName>
        <fullName evidence="3">RING-type domain-containing protein</fullName>
    </recommendedName>
</protein>
<dbReference type="CDD" id="cd23122">
    <property type="entry name" value="RING-H2_RHF2A"/>
    <property type="match status" value="1"/>
</dbReference>
<dbReference type="Gene3D" id="3.30.40.10">
    <property type="entry name" value="Zinc/RING finger domain, C3HC4 (zinc finger)"/>
    <property type="match status" value="1"/>
</dbReference>
<name>A0ABQ7ND80_BRACM</name>
<evidence type="ECO:0000256" key="2">
    <source>
        <dbReference type="SAM" id="MobiDB-lite"/>
    </source>
</evidence>
<feature type="compositionally biased region" description="Basic residues" evidence="2">
    <location>
        <begin position="488"/>
        <end position="501"/>
    </location>
</feature>
<reference evidence="4 5" key="1">
    <citation type="submission" date="2021-03" db="EMBL/GenBank/DDBJ databases">
        <authorList>
            <person name="King G.J."/>
            <person name="Bancroft I."/>
            <person name="Baten A."/>
            <person name="Bloomfield J."/>
            <person name="Borpatragohain P."/>
            <person name="He Z."/>
            <person name="Irish N."/>
            <person name="Irwin J."/>
            <person name="Liu K."/>
            <person name="Mauleon R.P."/>
            <person name="Moore J."/>
            <person name="Morris R."/>
            <person name="Ostergaard L."/>
            <person name="Wang B."/>
            <person name="Wells R."/>
        </authorList>
    </citation>
    <scope>NUCLEOTIDE SEQUENCE [LARGE SCALE GENOMIC DNA]</scope>
    <source>
        <strain evidence="4">R-o-18</strain>
        <tissue evidence="4">Leaf</tissue>
    </source>
</reference>
<keyword evidence="1" id="KW-0862">Zinc</keyword>
<feature type="region of interest" description="Disordered" evidence="2">
    <location>
        <begin position="487"/>
        <end position="591"/>
    </location>
</feature>
<comment type="caution">
    <text evidence="4">The sequence shown here is derived from an EMBL/GenBank/DDBJ whole genome shotgun (WGS) entry which is preliminary data.</text>
</comment>
<evidence type="ECO:0000256" key="1">
    <source>
        <dbReference type="PROSITE-ProRule" id="PRU00175"/>
    </source>
</evidence>
<evidence type="ECO:0000313" key="5">
    <source>
        <dbReference type="Proteomes" id="UP000823674"/>
    </source>
</evidence>
<feature type="region of interest" description="Disordered" evidence="2">
    <location>
        <begin position="157"/>
        <end position="179"/>
    </location>
</feature>
<dbReference type="InterPro" id="IPR001841">
    <property type="entry name" value="Znf_RING"/>
</dbReference>
<dbReference type="InterPro" id="IPR013083">
    <property type="entry name" value="Znf_RING/FYVE/PHD"/>
</dbReference>
<dbReference type="Proteomes" id="UP000823674">
    <property type="component" value="Chromosome A02"/>
</dbReference>
<evidence type="ECO:0000313" key="4">
    <source>
        <dbReference type="EMBL" id="KAG5408848.1"/>
    </source>
</evidence>
<keyword evidence="5" id="KW-1185">Reference proteome</keyword>
<feature type="compositionally biased region" description="Basic and acidic residues" evidence="2">
    <location>
        <begin position="680"/>
        <end position="700"/>
    </location>
</feature>
<keyword evidence="1" id="KW-0863">Zinc-finger</keyword>
<feature type="compositionally biased region" description="Polar residues" evidence="2">
    <location>
        <begin position="665"/>
        <end position="678"/>
    </location>
</feature>
<feature type="compositionally biased region" description="Polar residues" evidence="2">
    <location>
        <begin position="538"/>
        <end position="577"/>
    </location>
</feature>
<feature type="compositionally biased region" description="Polar residues" evidence="2">
    <location>
        <begin position="75"/>
        <end position="84"/>
    </location>
</feature>
<feature type="compositionally biased region" description="Polar residues" evidence="2">
    <location>
        <begin position="157"/>
        <end position="175"/>
    </location>
</feature>
<dbReference type="SUPFAM" id="SSF57850">
    <property type="entry name" value="RING/U-box"/>
    <property type="match status" value="1"/>
</dbReference>
<proteinExistence type="predicted"/>
<feature type="region of interest" description="Disordered" evidence="2">
    <location>
        <begin position="649"/>
        <end position="711"/>
    </location>
</feature>
<dbReference type="PROSITE" id="PS50089">
    <property type="entry name" value="ZF_RING_2"/>
    <property type="match status" value="1"/>
</dbReference>
<keyword evidence="1" id="KW-0479">Metal-binding</keyword>
<dbReference type="PANTHER" id="PTHR48433">
    <property type="entry name" value="OUTER ENVELOPE PROTEIN 61-LIKE"/>
    <property type="match status" value="1"/>
</dbReference>
<accession>A0ABQ7ND80</accession>
<dbReference type="InterPro" id="IPR053319">
    <property type="entry name" value="OEP61"/>
</dbReference>
<sequence length="711" mass="77769">MMLEWWILLSFGNDLFELVPRQFMTDVNKERLEVGGLGKTSSSGVVIEDITEEDTVISGENKKPSEEVTGRQRESNGSIHSQGVKTDLDGLQALRDDPEAIRTFQNFISKTDPDTLAALSGGKAGDMSPDMFKTASSMIGKMSPEEIQKMVQTASSFKGDNPFASTAPSGENGFTPTPDMLKLASDMMSNMSPEERERMFNMASSLKANAPVSTSHRDAETAEPQEASGESSSSVRGFEPSMPSAPPVDLQEQMRNQMKDPAMRQMLTSMIKNMNPEMMASMSEQFGMKLSREDAAKAQEAMASLSPEALEKMMRWADRAQTGIEKAKKAKKWLLGKGGLVFAGAGDKTTSSEGHLTSAAAFVQGGIQDPCDDACSICLEVFCDSDPSTLTSCKHEYHLQCILEWCQRSSQCPMCWQSISLKDPTSQELLEAVVQERSFRINPPRNATIFRHPTLGDFELQHLPVGVDNAEIEERIIQHLAAAAAMGRARHGARREGHRSRSSTQGHPQLRVFSPHSNASPPHPPMPSSPSQRDESDTVTNLPLSHQNTLGEGSLHSNMQPQVSPSNNRSPNQPTSSDQDRAGPSELQSFSESLKSRLNAVSMRYKESISKNTRSWKDRFFSRSTSIAELGSEVKREVSAGIATVSRMMERLETREDSTRPGTEPVSSNGLDNNTPAEPNNEHSRRSEASDEHSLNERGVKGTCAAASGSS</sequence>
<organism evidence="4 5">
    <name type="scientific">Brassica rapa subsp. trilocularis</name>
    <dbReference type="NCBI Taxonomy" id="1813537"/>
    <lineage>
        <taxon>Eukaryota</taxon>
        <taxon>Viridiplantae</taxon>
        <taxon>Streptophyta</taxon>
        <taxon>Embryophyta</taxon>
        <taxon>Tracheophyta</taxon>
        <taxon>Spermatophyta</taxon>
        <taxon>Magnoliopsida</taxon>
        <taxon>eudicotyledons</taxon>
        <taxon>Gunneridae</taxon>
        <taxon>Pentapetalae</taxon>
        <taxon>rosids</taxon>
        <taxon>malvids</taxon>
        <taxon>Brassicales</taxon>
        <taxon>Brassicaceae</taxon>
        <taxon>Brassiceae</taxon>
        <taxon>Brassica</taxon>
    </lineage>
</organism>